<evidence type="ECO:0000313" key="7">
    <source>
        <dbReference type="EMBL" id="KFD65797.1"/>
    </source>
</evidence>
<dbReference type="InterPro" id="IPR042276">
    <property type="entry name" value="CapZ_alpha/beta_2"/>
</dbReference>
<evidence type="ECO:0000256" key="2">
    <source>
        <dbReference type="ARBA" id="ARBA00014038"/>
    </source>
</evidence>
<dbReference type="AlphaFoldDB" id="A0A085MAY0"/>
<organism evidence="6 8">
    <name type="scientific">Trichuris suis</name>
    <name type="common">pig whipworm</name>
    <dbReference type="NCBI Taxonomy" id="68888"/>
    <lineage>
        <taxon>Eukaryota</taxon>
        <taxon>Metazoa</taxon>
        <taxon>Ecdysozoa</taxon>
        <taxon>Nematoda</taxon>
        <taxon>Enoplea</taxon>
        <taxon>Dorylaimia</taxon>
        <taxon>Trichinellida</taxon>
        <taxon>Trichuridae</taxon>
        <taxon>Trichuris</taxon>
    </lineage>
</organism>
<dbReference type="GO" id="GO:0030036">
    <property type="term" value="P:actin cytoskeleton organization"/>
    <property type="evidence" value="ECO:0007669"/>
    <property type="project" value="TreeGrafter"/>
</dbReference>
<dbReference type="PRINTS" id="PR00191">
    <property type="entry name" value="FACTINCAPA"/>
</dbReference>
<dbReference type="OrthoDB" id="340550at2759"/>
<dbReference type="GO" id="GO:0008290">
    <property type="term" value="C:F-actin capping protein complex"/>
    <property type="evidence" value="ECO:0007669"/>
    <property type="project" value="UniProtKB-UniRule"/>
</dbReference>
<sequence>MPSEANDATTLSPKTEIASTLIRKAPPGQIKEVYYDVRSLLKNDESLKKVAADAFAYHNKKHFFPVAIEGVEKPAHVTPYNEIEASRFYHPRNRMSFRFDHMQFESTDWSPYSDANIDQLEPKRSALEAVIDAYVEAHFKQGSADVYALRSTDGKEEFVICIVNNRYQPKNFWNGHWKSRWTVRIESGHQAKIVGKIKVIVHYFEDGNVQLVNSKPIERTLSFTNDVNLWQTVAKIIGEEESNCQKAIGDSCHRLGDSIFRGLRRQLPVTRSKIDWPKLINYKVGTELKPQ</sequence>
<evidence type="ECO:0000256" key="4">
    <source>
        <dbReference type="ARBA" id="ARBA00023203"/>
    </source>
</evidence>
<dbReference type="PANTHER" id="PTHR10653">
    <property type="entry name" value="F-ACTIN-CAPPING PROTEIN SUBUNIT ALPHA"/>
    <property type="match status" value="1"/>
</dbReference>
<dbReference type="InterPro" id="IPR037282">
    <property type="entry name" value="CapZ_alpha/beta"/>
</dbReference>
<dbReference type="PROSITE" id="PS00748">
    <property type="entry name" value="F_ACTIN_CAPPING_A_1"/>
    <property type="match status" value="1"/>
</dbReference>
<dbReference type="EMBL" id="KL363208">
    <property type="protein sequence ID" value="KFD54376.1"/>
    <property type="molecule type" value="Genomic_DNA"/>
</dbReference>
<evidence type="ECO:0000256" key="3">
    <source>
        <dbReference type="ARBA" id="ARBA00022467"/>
    </source>
</evidence>
<keyword evidence="8" id="KW-1185">Reference proteome</keyword>
<comment type="subunit">
    <text evidence="5">Heterodimer of an alpha and a beta subunit.</text>
</comment>
<proteinExistence type="inferred from homology"/>
<dbReference type="PANTHER" id="PTHR10653:SF0">
    <property type="entry name" value="F-ACTIN-CAPPING PROTEIN SUBUNIT ALPHA"/>
    <property type="match status" value="1"/>
</dbReference>
<evidence type="ECO:0000313" key="8">
    <source>
        <dbReference type="Proteomes" id="UP000030764"/>
    </source>
</evidence>
<gene>
    <name evidence="6" type="ORF">M513_04719</name>
    <name evidence="7" type="ORF">M514_04719</name>
</gene>
<keyword evidence="3 5" id="KW-0117">Actin capping</keyword>
<protein>
    <recommendedName>
        <fullName evidence="2 5">F-actin-capping protein subunit alpha</fullName>
    </recommendedName>
</protein>
<comment type="similarity">
    <text evidence="1 5">Belongs to the F-actin-capping protein alpha subunit family.</text>
</comment>
<dbReference type="GO" id="GO:0051016">
    <property type="term" value="P:barbed-end actin filament capping"/>
    <property type="evidence" value="ECO:0007669"/>
    <property type="project" value="UniProtKB-UniRule"/>
</dbReference>
<dbReference type="GO" id="GO:0051015">
    <property type="term" value="F:actin filament binding"/>
    <property type="evidence" value="ECO:0007669"/>
    <property type="project" value="TreeGrafter"/>
</dbReference>
<evidence type="ECO:0000256" key="1">
    <source>
        <dbReference type="ARBA" id="ARBA00010479"/>
    </source>
</evidence>
<reference evidence="6 8" key="1">
    <citation type="journal article" date="2014" name="Nat. Genet.">
        <title>Genome and transcriptome of the porcine whipworm Trichuris suis.</title>
        <authorList>
            <person name="Jex A.R."/>
            <person name="Nejsum P."/>
            <person name="Schwarz E.M."/>
            <person name="Hu L."/>
            <person name="Young N.D."/>
            <person name="Hall R.S."/>
            <person name="Korhonen P.K."/>
            <person name="Liao S."/>
            <person name="Thamsborg S."/>
            <person name="Xia J."/>
            <person name="Xu P."/>
            <person name="Wang S."/>
            <person name="Scheerlinck J.P."/>
            <person name="Hofmann A."/>
            <person name="Sternberg P.W."/>
            <person name="Wang J."/>
            <person name="Gasser R.B."/>
        </authorList>
    </citation>
    <scope>NUCLEOTIDE SEQUENCE [LARGE SCALE GENOMIC DNA]</scope>
    <source>
        <strain evidence="7">DCEP-RM93F</strain>
        <strain evidence="6">DCEP-RM93M</strain>
    </source>
</reference>
<evidence type="ECO:0000256" key="5">
    <source>
        <dbReference type="RuleBase" id="RU365077"/>
    </source>
</evidence>
<dbReference type="Proteomes" id="UP000030758">
    <property type="component" value="Unassembled WGS sequence"/>
</dbReference>
<dbReference type="GO" id="GO:0030863">
    <property type="term" value="C:cortical cytoskeleton"/>
    <property type="evidence" value="ECO:0007669"/>
    <property type="project" value="TreeGrafter"/>
</dbReference>
<dbReference type="InterPro" id="IPR002189">
    <property type="entry name" value="CapZ_alpha"/>
</dbReference>
<dbReference type="Gene3D" id="3.30.1140.60">
    <property type="entry name" value="F-actin capping protein, alpha subunit"/>
    <property type="match status" value="1"/>
</dbReference>
<dbReference type="Proteomes" id="UP000030764">
    <property type="component" value="Unassembled WGS sequence"/>
</dbReference>
<dbReference type="InterPro" id="IPR017865">
    <property type="entry name" value="F-actin_cap_asu_CS"/>
</dbReference>
<dbReference type="Pfam" id="PF01267">
    <property type="entry name" value="F-actin_cap_A"/>
    <property type="match status" value="1"/>
</dbReference>
<evidence type="ECO:0000313" key="6">
    <source>
        <dbReference type="EMBL" id="KFD54376.1"/>
    </source>
</evidence>
<name>A0A085MAY0_9BILA</name>
<dbReference type="Gene3D" id="3.90.1150.210">
    <property type="entry name" value="F-actin capping protein, beta subunit"/>
    <property type="match status" value="1"/>
</dbReference>
<keyword evidence="4 5" id="KW-0009">Actin-binding</keyword>
<dbReference type="InterPro" id="IPR042489">
    <property type="entry name" value="CapZ_alpha_1"/>
</dbReference>
<dbReference type="EMBL" id="KL367532">
    <property type="protein sequence ID" value="KFD65797.1"/>
    <property type="molecule type" value="Genomic_DNA"/>
</dbReference>
<comment type="function">
    <text evidence="5">F-actin-capping proteins bind in a Ca(2+)-independent manner to the fast growing ends of actin filaments (barbed end) thereby blocking the exchange of subunits at these ends. Unlike other capping proteins (such as gelsolin and severin), these proteins do not sever actin filaments.</text>
</comment>
<dbReference type="SUPFAM" id="SSF90096">
    <property type="entry name" value="Subunits of heterodimeric actin filament capping protein Capz"/>
    <property type="match status" value="1"/>
</dbReference>
<dbReference type="FunFam" id="3.90.1150.210:FF:000003">
    <property type="entry name" value="F-actin-capping protein subunit alpha"/>
    <property type="match status" value="1"/>
</dbReference>
<accession>A0A085MAY0</accession>